<dbReference type="InterPro" id="IPR027417">
    <property type="entry name" value="P-loop_NTPase"/>
</dbReference>
<gene>
    <name evidence="1" type="ORF">QUV98_05035</name>
</gene>
<evidence type="ECO:0000313" key="2">
    <source>
        <dbReference type="Proteomes" id="UP001529275"/>
    </source>
</evidence>
<reference evidence="1 2" key="2">
    <citation type="submission" date="2023-06" db="EMBL/GenBank/DDBJ databases">
        <authorList>
            <person name="Zeman M."/>
            <person name="Kubasova T."/>
            <person name="Jahodarova E."/>
            <person name="Nykrynova M."/>
            <person name="Rychlik I."/>
        </authorList>
    </citation>
    <scope>NUCLEOTIDE SEQUENCE [LARGE SCALE GENOMIC DNA]</scope>
    <source>
        <strain evidence="1 2">ET341</strain>
    </source>
</reference>
<comment type="caution">
    <text evidence="1">The sequence shown here is derived from an EMBL/GenBank/DDBJ whole genome shotgun (WGS) entry which is preliminary data.</text>
</comment>
<keyword evidence="2" id="KW-1185">Reference proteome</keyword>
<protein>
    <submittedName>
        <fullName evidence="1">ATP-binding protein</fullName>
    </submittedName>
</protein>
<dbReference type="EMBL" id="JAUDCK010000012">
    <property type="protein sequence ID" value="MDM8195678.1"/>
    <property type="molecule type" value="Genomic_DNA"/>
</dbReference>
<dbReference type="RefSeq" id="WP_289527538.1">
    <property type="nucleotide sequence ID" value="NZ_JAUDCK010000012.1"/>
</dbReference>
<dbReference type="Gene3D" id="3.40.50.300">
    <property type="entry name" value="P-loop containing nucleotide triphosphate hydrolases"/>
    <property type="match status" value="1"/>
</dbReference>
<dbReference type="SUPFAM" id="SSF52540">
    <property type="entry name" value="P-loop containing nucleoside triphosphate hydrolases"/>
    <property type="match status" value="1"/>
</dbReference>
<dbReference type="GO" id="GO:0005524">
    <property type="term" value="F:ATP binding"/>
    <property type="evidence" value="ECO:0007669"/>
    <property type="project" value="UniProtKB-KW"/>
</dbReference>
<evidence type="ECO:0000313" key="1">
    <source>
        <dbReference type="EMBL" id="MDM8195678.1"/>
    </source>
</evidence>
<dbReference type="CDD" id="cd00009">
    <property type="entry name" value="AAA"/>
    <property type="match status" value="1"/>
</dbReference>
<accession>A0ABT7UHQ9</accession>
<dbReference type="Pfam" id="PF05673">
    <property type="entry name" value="DUF815"/>
    <property type="match status" value="1"/>
</dbReference>
<dbReference type="Proteomes" id="UP001529275">
    <property type="component" value="Unassembled WGS sequence"/>
</dbReference>
<dbReference type="InterPro" id="IPR008533">
    <property type="entry name" value="DUF815"/>
</dbReference>
<name>A0ABT7UHQ9_9FIRM</name>
<sequence length="410" mass="48101">MINDQLIVYKNISQDDIVLKCLSFIDDDDASIDESEFIASLLVLAEKYELHGQLFQSLLTHLLAYHENTFTLALERKKDISASLKKVVCHDFEIIYNLYHYDFSYLDSLYKDLFFDFQNSSTIINQEIFDVLTNLQTQLSQSTSVEEFYQILYNHYYQYGVGKYGLNKAFRYLNNQIIPIDHIGNNTLEQLIGYESQKERLIANTEAFLNDQKANNVLLYGDSGTGKSSSIKALLNRYYKQGLRMVEVYKHQFISLPQIINELQNRNYRFIIFMDDLSFEEFEVEYKYLKAVIEGGLEKKPDNILIYATSNRRHLIKETWNDRNHDQEINNNDAMQEKLSLVSRFGVQIMYIHPDKQHYLDIIDALAKTYHLTMPTEQLHELALQWEIRNGGFSGRTAKQFIHMLLSQQS</sequence>
<dbReference type="PANTHER" id="PTHR42935:SF1">
    <property type="entry name" value="SLR0930 PROTEIN"/>
    <property type="match status" value="1"/>
</dbReference>
<organism evidence="1 2">
    <name type="scientific">Massilimicrobiota timonensis</name>
    <dbReference type="NCBI Taxonomy" id="1776392"/>
    <lineage>
        <taxon>Bacteria</taxon>
        <taxon>Bacillati</taxon>
        <taxon>Bacillota</taxon>
        <taxon>Erysipelotrichia</taxon>
        <taxon>Erysipelotrichales</taxon>
        <taxon>Erysipelotrichaceae</taxon>
        <taxon>Massilimicrobiota</taxon>
    </lineage>
</organism>
<keyword evidence="1" id="KW-0547">Nucleotide-binding</keyword>
<reference evidence="2" key="1">
    <citation type="submission" date="2023-06" db="EMBL/GenBank/DDBJ databases">
        <title>Identification and characterization of horizontal gene transfer across gut microbiota members of farm animals based on homology search.</title>
        <authorList>
            <person name="Zeman M."/>
            <person name="Kubasova T."/>
            <person name="Jahodarova E."/>
            <person name="Nykrynova M."/>
            <person name="Rychlik I."/>
        </authorList>
    </citation>
    <scope>NUCLEOTIDE SEQUENCE [LARGE SCALE GENOMIC DNA]</scope>
    <source>
        <strain evidence="2">ET341</strain>
    </source>
</reference>
<proteinExistence type="predicted"/>
<dbReference type="PANTHER" id="PTHR42935">
    <property type="entry name" value="SLR0930 PROTEIN"/>
    <property type="match status" value="1"/>
</dbReference>
<keyword evidence="1" id="KW-0067">ATP-binding</keyword>